<dbReference type="InterPro" id="IPR009241">
    <property type="entry name" value="HigB-like"/>
</dbReference>
<proteinExistence type="predicted"/>
<evidence type="ECO:0000313" key="1">
    <source>
        <dbReference type="EMBL" id="AFM25940.1"/>
    </source>
</evidence>
<reference evidence="2" key="1">
    <citation type="submission" date="2012-06" db="EMBL/GenBank/DDBJ databases">
        <title>Complete sequence of chromosome of Desulfomonile tiedjei DSM 6799.</title>
        <authorList>
            <person name="Lucas S."/>
            <person name="Copeland A."/>
            <person name="Lapidus A."/>
            <person name="Glavina del Rio T."/>
            <person name="Dalin E."/>
            <person name="Tice H."/>
            <person name="Bruce D."/>
            <person name="Goodwin L."/>
            <person name="Pitluck S."/>
            <person name="Peters L."/>
            <person name="Ovchinnikova G."/>
            <person name="Zeytun A."/>
            <person name="Lu M."/>
            <person name="Kyrpides N."/>
            <person name="Mavromatis K."/>
            <person name="Ivanova N."/>
            <person name="Brettin T."/>
            <person name="Detter J.C."/>
            <person name="Han C."/>
            <person name="Larimer F."/>
            <person name="Land M."/>
            <person name="Hauser L."/>
            <person name="Markowitz V."/>
            <person name="Cheng J.-F."/>
            <person name="Hugenholtz P."/>
            <person name="Woyke T."/>
            <person name="Wu D."/>
            <person name="Spring S."/>
            <person name="Schroeder M."/>
            <person name="Brambilla E."/>
            <person name="Klenk H.-P."/>
            <person name="Eisen J.A."/>
        </authorList>
    </citation>
    <scope>NUCLEOTIDE SEQUENCE [LARGE SCALE GENOMIC DNA]</scope>
    <source>
        <strain evidence="2">ATCC 49306 / DSM 6799 / DCB-1</strain>
    </source>
</reference>
<protein>
    <submittedName>
        <fullName evidence="1">Phage derived protein Gp49-like (DUF891)</fullName>
    </submittedName>
</protein>
<sequence length="142" mass="17106">MRYVLRFLPDVEEDVVTAYRWYEDKAPGLGEEFLRMLYVCLEGIRRNPLSSSKVYREIQRIDGGARLKLIDRMKKLEIGGPLVWQDYPDHFESLGDGLFQIRIYYRDIWYRLIYFLRRKKLLSVMVSSRRQTKLLPRNVRSP</sequence>
<dbReference type="eggNOG" id="COG3668">
    <property type="taxonomic scope" value="Bacteria"/>
</dbReference>
<dbReference type="EMBL" id="CP003360">
    <property type="protein sequence ID" value="AFM25940.1"/>
    <property type="molecule type" value="Genomic_DNA"/>
</dbReference>
<evidence type="ECO:0000313" key="2">
    <source>
        <dbReference type="Proteomes" id="UP000006055"/>
    </source>
</evidence>
<name>I4C8P9_DESTA</name>
<dbReference type="AlphaFoldDB" id="I4C8P9"/>
<dbReference type="Pfam" id="PF05973">
    <property type="entry name" value="Gp49"/>
    <property type="match status" value="1"/>
</dbReference>
<dbReference type="Proteomes" id="UP000006055">
    <property type="component" value="Chromosome"/>
</dbReference>
<organism evidence="1 2">
    <name type="scientific">Desulfomonile tiedjei (strain ATCC 49306 / DSM 6799 / DCB-1)</name>
    <dbReference type="NCBI Taxonomy" id="706587"/>
    <lineage>
        <taxon>Bacteria</taxon>
        <taxon>Pseudomonadati</taxon>
        <taxon>Thermodesulfobacteriota</taxon>
        <taxon>Desulfomonilia</taxon>
        <taxon>Desulfomonilales</taxon>
        <taxon>Desulfomonilaceae</taxon>
        <taxon>Desulfomonile</taxon>
    </lineage>
</organism>
<dbReference type="STRING" id="706587.Desti_3282"/>
<dbReference type="KEGG" id="dti:Desti_3282"/>
<dbReference type="OrthoDB" id="199685at2"/>
<keyword evidence="2" id="KW-1185">Reference proteome</keyword>
<dbReference type="RefSeq" id="WP_014811074.1">
    <property type="nucleotide sequence ID" value="NC_018025.1"/>
</dbReference>
<accession>I4C8P9</accession>
<gene>
    <name evidence="1" type="ordered locus">Desti_3282</name>
</gene>
<dbReference type="HOGENOM" id="CLU_1812708_0_0_7"/>